<protein>
    <submittedName>
        <fullName evidence="2">Putative membrane protein</fullName>
    </submittedName>
</protein>
<dbReference type="AlphaFoldDB" id="A0A7W6C339"/>
<organism evidence="2 3">
    <name type="scientific">Novosphingobium fluoreni</name>
    <dbReference type="NCBI Taxonomy" id="1391222"/>
    <lineage>
        <taxon>Bacteria</taxon>
        <taxon>Pseudomonadati</taxon>
        <taxon>Pseudomonadota</taxon>
        <taxon>Alphaproteobacteria</taxon>
        <taxon>Sphingomonadales</taxon>
        <taxon>Sphingomonadaceae</taxon>
        <taxon>Novosphingobium</taxon>
    </lineage>
</organism>
<dbReference type="InterPro" id="IPR009781">
    <property type="entry name" value="DUF1345"/>
</dbReference>
<keyword evidence="1" id="KW-0472">Membrane</keyword>
<dbReference type="Proteomes" id="UP000561459">
    <property type="component" value="Unassembled WGS sequence"/>
</dbReference>
<reference evidence="2 3" key="1">
    <citation type="submission" date="2020-08" db="EMBL/GenBank/DDBJ databases">
        <title>Genomic Encyclopedia of Type Strains, Phase IV (KMG-IV): sequencing the most valuable type-strain genomes for metagenomic binning, comparative biology and taxonomic classification.</title>
        <authorList>
            <person name="Goeker M."/>
        </authorList>
    </citation>
    <scope>NUCLEOTIDE SEQUENCE [LARGE SCALE GENOMIC DNA]</scope>
    <source>
        <strain evidence="2 3">DSM 27568</strain>
    </source>
</reference>
<feature type="transmembrane region" description="Helical" evidence="1">
    <location>
        <begin position="193"/>
        <end position="212"/>
    </location>
</feature>
<comment type="caution">
    <text evidence="2">The sequence shown here is derived from an EMBL/GenBank/DDBJ whole genome shotgun (WGS) entry which is preliminary data.</text>
</comment>
<dbReference type="EMBL" id="JACIDY010000002">
    <property type="protein sequence ID" value="MBB3939580.1"/>
    <property type="molecule type" value="Genomic_DNA"/>
</dbReference>
<evidence type="ECO:0000256" key="1">
    <source>
        <dbReference type="SAM" id="Phobius"/>
    </source>
</evidence>
<keyword evidence="3" id="KW-1185">Reference proteome</keyword>
<evidence type="ECO:0000313" key="3">
    <source>
        <dbReference type="Proteomes" id="UP000561459"/>
    </source>
</evidence>
<feature type="transmembrane region" description="Helical" evidence="1">
    <location>
        <begin position="79"/>
        <end position="99"/>
    </location>
</feature>
<evidence type="ECO:0000313" key="2">
    <source>
        <dbReference type="EMBL" id="MBB3939580.1"/>
    </source>
</evidence>
<gene>
    <name evidence="2" type="ORF">GGR39_001220</name>
</gene>
<name>A0A7W6C339_9SPHN</name>
<keyword evidence="1" id="KW-0812">Transmembrane</keyword>
<dbReference type="RefSeq" id="WP_183616289.1">
    <property type="nucleotide sequence ID" value="NZ_JACIDY010000002.1"/>
</dbReference>
<proteinExistence type="predicted"/>
<feature type="transmembrane region" description="Helical" evidence="1">
    <location>
        <begin position="111"/>
        <end position="131"/>
    </location>
</feature>
<sequence>MPARDGSALGSRHPRYRLFLVAFPAASLLLIPLLPIIEAVLVGFDVAVAVFVLSCINLWRDGRPEVIRRQAFRDDAGQFLLLLLTVLISTVILSALGLLILDKKALDGGHIAILIATLLSSWTYGNLVYAFHYARLYYSPKAGGDHGGLAFPGDCEPDFSDFVNFAFVIGMTCQTADISITDSAMRRVSTFHGLFAFAFNLGILALTVNVLASS</sequence>
<feature type="transmembrane region" description="Helical" evidence="1">
    <location>
        <begin position="40"/>
        <end position="59"/>
    </location>
</feature>
<keyword evidence="1" id="KW-1133">Transmembrane helix</keyword>
<dbReference type="Pfam" id="PF07077">
    <property type="entry name" value="DUF1345"/>
    <property type="match status" value="1"/>
</dbReference>
<feature type="transmembrane region" description="Helical" evidence="1">
    <location>
        <begin position="16"/>
        <end position="34"/>
    </location>
</feature>
<accession>A0A7W6C339</accession>